<sequence>MSIPVPTASSSWRRSLGRKVCRVLEITDVTEPSDDLCVARVPLFQALTHEEQVAVAGLARPVRVARGDRIYSAGDDVSQLMVVHTGLLKISRISVDGQEQIIRVLEPGEFVGESAFLNGGRPDHYATALEAGSMCVFRHQDVGQLITRHPSIGLRMLQGVSRRLEQTEERLAAATSVEVGGRLARYLVDLPAHHEPDGAMTLRLPLAKKDIASLLDTTPESLSRQLRRLQDAGVIEQHGPRTVRLLDLDRLLSLAD</sequence>
<protein>
    <submittedName>
        <fullName evidence="6">Crp/Fnr family transcriptional regulator</fullName>
    </submittedName>
</protein>
<dbReference type="SMART" id="SM00419">
    <property type="entry name" value="HTH_CRP"/>
    <property type="match status" value="1"/>
</dbReference>
<name>A0A516G7P8_9MICO</name>
<keyword evidence="2" id="KW-0238">DNA-binding</keyword>
<evidence type="ECO:0000256" key="2">
    <source>
        <dbReference type="ARBA" id="ARBA00023125"/>
    </source>
</evidence>
<dbReference type="KEGG" id="orz:FNH13_03695"/>
<feature type="domain" description="HTH crp-type" evidence="5">
    <location>
        <begin position="177"/>
        <end position="249"/>
    </location>
</feature>
<dbReference type="PANTHER" id="PTHR24567:SF26">
    <property type="entry name" value="REGULATORY PROTEIN YEIL"/>
    <property type="match status" value="1"/>
</dbReference>
<dbReference type="Proteomes" id="UP000315395">
    <property type="component" value="Chromosome"/>
</dbReference>
<evidence type="ECO:0000259" key="5">
    <source>
        <dbReference type="PROSITE" id="PS51063"/>
    </source>
</evidence>
<evidence type="ECO:0000313" key="7">
    <source>
        <dbReference type="Proteomes" id="UP000315395"/>
    </source>
</evidence>
<evidence type="ECO:0000256" key="1">
    <source>
        <dbReference type="ARBA" id="ARBA00023015"/>
    </source>
</evidence>
<dbReference type="CDD" id="cd00038">
    <property type="entry name" value="CAP_ED"/>
    <property type="match status" value="1"/>
</dbReference>
<dbReference type="InterPro" id="IPR050397">
    <property type="entry name" value="Env_Response_Regulators"/>
</dbReference>
<dbReference type="InterPro" id="IPR018490">
    <property type="entry name" value="cNMP-bd_dom_sf"/>
</dbReference>
<dbReference type="Gene3D" id="2.60.120.10">
    <property type="entry name" value="Jelly Rolls"/>
    <property type="match status" value="1"/>
</dbReference>
<dbReference type="InterPro" id="IPR036390">
    <property type="entry name" value="WH_DNA-bd_sf"/>
</dbReference>
<dbReference type="SMART" id="SM00100">
    <property type="entry name" value="cNMP"/>
    <property type="match status" value="1"/>
</dbReference>
<keyword evidence="3" id="KW-0804">Transcription</keyword>
<evidence type="ECO:0000259" key="4">
    <source>
        <dbReference type="PROSITE" id="PS50042"/>
    </source>
</evidence>
<dbReference type="AlphaFoldDB" id="A0A516G7P8"/>
<keyword evidence="7" id="KW-1185">Reference proteome</keyword>
<dbReference type="PRINTS" id="PR00034">
    <property type="entry name" value="HTHCRP"/>
</dbReference>
<dbReference type="GO" id="GO:0003677">
    <property type="term" value="F:DNA binding"/>
    <property type="evidence" value="ECO:0007669"/>
    <property type="project" value="UniProtKB-KW"/>
</dbReference>
<dbReference type="Pfam" id="PF00027">
    <property type="entry name" value="cNMP_binding"/>
    <property type="match status" value="1"/>
</dbReference>
<gene>
    <name evidence="6" type="ORF">FNH13_03695</name>
</gene>
<dbReference type="Gene3D" id="1.10.10.10">
    <property type="entry name" value="Winged helix-like DNA-binding domain superfamily/Winged helix DNA-binding domain"/>
    <property type="match status" value="1"/>
</dbReference>
<reference evidence="6 7" key="1">
    <citation type="submission" date="2019-07" db="EMBL/GenBank/DDBJ databases">
        <title>complete genome sequencing of Ornithinimicrobium sp. H23M54.</title>
        <authorList>
            <person name="Bae J.-W."/>
            <person name="Lee S.-Y."/>
        </authorList>
    </citation>
    <scope>NUCLEOTIDE SEQUENCE [LARGE SCALE GENOMIC DNA]</scope>
    <source>
        <strain evidence="6 7">H23M54</strain>
    </source>
</reference>
<proteinExistence type="predicted"/>
<dbReference type="EMBL" id="CP041616">
    <property type="protein sequence ID" value="QDO87551.1"/>
    <property type="molecule type" value="Genomic_DNA"/>
</dbReference>
<dbReference type="InterPro" id="IPR014710">
    <property type="entry name" value="RmlC-like_jellyroll"/>
</dbReference>
<dbReference type="Pfam" id="PF13545">
    <property type="entry name" value="HTH_Crp_2"/>
    <property type="match status" value="1"/>
</dbReference>
<dbReference type="PROSITE" id="PS50042">
    <property type="entry name" value="CNMP_BINDING_3"/>
    <property type="match status" value="1"/>
</dbReference>
<dbReference type="PROSITE" id="PS51063">
    <property type="entry name" value="HTH_CRP_2"/>
    <property type="match status" value="1"/>
</dbReference>
<feature type="domain" description="Cyclic nucleotide-binding" evidence="4">
    <location>
        <begin position="43"/>
        <end position="122"/>
    </location>
</feature>
<keyword evidence="1" id="KW-0805">Transcription regulation</keyword>
<dbReference type="GO" id="GO:0005829">
    <property type="term" value="C:cytosol"/>
    <property type="evidence" value="ECO:0007669"/>
    <property type="project" value="TreeGrafter"/>
</dbReference>
<organism evidence="6 7">
    <name type="scientific">Ornithinimicrobium ciconiae</name>
    <dbReference type="NCBI Taxonomy" id="2594265"/>
    <lineage>
        <taxon>Bacteria</taxon>
        <taxon>Bacillati</taxon>
        <taxon>Actinomycetota</taxon>
        <taxon>Actinomycetes</taxon>
        <taxon>Micrococcales</taxon>
        <taxon>Ornithinimicrobiaceae</taxon>
        <taxon>Ornithinimicrobium</taxon>
    </lineage>
</organism>
<dbReference type="GO" id="GO:0003700">
    <property type="term" value="F:DNA-binding transcription factor activity"/>
    <property type="evidence" value="ECO:0007669"/>
    <property type="project" value="TreeGrafter"/>
</dbReference>
<accession>A0A516G7P8</accession>
<dbReference type="SUPFAM" id="SSF46785">
    <property type="entry name" value="Winged helix' DNA-binding domain"/>
    <property type="match status" value="1"/>
</dbReference>
<dbReference type="PANTHER" id="PTHR24567">
    <property type="entry name" value="CRP FAMILY TRANSCRIPTIONAL REGULATORY PROTEIN"/>
    <property type="match status" value="1"/>
</dbReference>
<dbReference type="InterPro" id="IPR012318">
    <property type="entry name" value="HTH_CRP"/>
</dbReference>
<dbReference type="OrthoDB" id="156829at2"/>
<evidence type="ECO:0000313" key="6">
    <source>
        <dbReference type="EMBL" id="QDO87551.1"/>
    </source>
</evidence>
<dbReference type="InterPro" id="IPR000595">
    <property type="entry name" value="cNMP-bd_dom"/>
</dbReference>
<dbReference type="InterPro" id="IPR036388">
    <property type="entry name" value="WH-like_DNA-bd_sf"/>
</dbReference>
<evidence type="ECO:0000256" key="3">
    <source>
        <dbReference type="ARBA" id="ARBA00023163"/>
    </source>
</evidence>
<dbReference type="SUPFAM" id="SSF51206">
    <property type="entry name" value="cAMP-binding domain-like"/>
    <property type="match status" value="1"/>
</dbReference>